<gene>
    <name evidence="1" type="ORF">IPJ27_08735</name>
</gene>
<proteinExistence type="predicted"/>
<sequence length="64" mass="6800">MNQAIDSTTIATTDCALARARADQRLSGFAAGAPVSRVPSPEEMAAARFRPKRCRRPAAIQLAS</sequence>
<reference evidence="1 2" key="1">
    <citation type="submission" date="2020-10" db="EMBL/GenBank/DDBJ databases">
        <title>Connecting structure to function with the recovery of over 1000 high-quality activated sludge metagenome-assembled genomes encoding full-length rRNA genes using long-read sequencing.</title>
        <authorList>
            <person name="Singleton C.M."/>
            <person name="Petriglieri F."/>
            <person name="Kristensen J.M."/>
            <person name="Kirkegaard R.H."/>
            <person name="Michaelsen T.Y."/>
            <person name="Andersen M.H."/>
            <person name="Karst S.M."/>
            <person name="Dueholm M.S."/>
            <person name="Nielsen P.H."/>
            <person name="Albertsen M."/>
        </authorList>
    </citation>
    <scope>NUCLEOTIDE SEQUENCE [LARGE SCALE GENOMIC DNA]</scope>
    <source>
        <strain evidence="1">EsbW_18-Q3-R4-48_BATAC.285</strain>
    </source>
</reference>
<evidence type="ECO:0000313" key="2">
    <source>
        <dbReference type="Proteomes" id="UP000697998"/>
    </source>
</evidence>
<protein>
    <submittedName>
        <fullName evidence="1">Uncharacterized protein</fullName>
    </submittedName>
</protein>
<dbReference type="Proteomes" id="UP000697998">
    <property type="component" value="Unassembled WGS sequence"/>
</dbReference>
<organism evidence="1 2">
    <name type="scientific">Candidatus Accumulibacter proximus</name>
    <dbReference type="NCBI Taxonomy" id="2954385"/>
    <lineage>
        <taxon>Bacteria</taxon>
        <taxon>Pseudomonadati</taxon>
        <taxon>Pseudomonadota</taxon>
        <taxon>Betaproteobacteria</taxon>
        <taxon>Candidatus Accumulibacter</taxon>
    </lineage>
</organism>
<evidence type="ECO:0000313" key="1">
    <source>
        <dbReference type="EMBL" id="MBK7674844.1"/>
    </source>
</evidence>
<comment type="caution">
    <text evidence="1">The sequence shown here is derived from an EMBL/GenBank/DDBJ whole genome shotgun (WGS) entry which is preliminary data.</text>
</comment>
<dbReference type="AlphaFoldDB" id="A0A935UGM6"/>
<dbReference type="EMBL" id="JADJMH010000005">
    <property type="protein sequence ID" value="MBK7674844.1"/>
    <property type="molecule type" value="Genomic_DNA"/>
</dbReference>
<accession>A0A935UGM6</accession>
<name>A0A935UGM6_9PROT</name>